<feature type="domain" description="Mannosyl-glycoprotein endo-beta-N-acetylglucosamidase-like" evidence="12">
    <location>
        <begin position="220"/>
        <end position="389"/>
    </location>
</feature>
<reference evidence="16" key="2">
    <citation type="submission" date="2018-11" db="EMBL/GenBank/DDBJ databases">
        <title>Shewanella sp. R106.</title>
        <authorList>
            <person name="Hwang Y.J."/>
            <person name="Hwang C.Y."/>
        </authorList>
    </citation>
    <scope>NUCLEOTIDE SEQUENCE [LARGE SCALE GENOMIC DNA]</scope>
    <source>
        <strain evidence="16">R106</strain>
    </source>
</reference>
<dbReference type="AlphaFoldDB" id="A0A3N4ECS5"/>
<keyword evidence="9" id="KW-0326">Glycosidase</keyword>
<evidence type="ECO:0000259" key="12">
    <source>
        <dbReference type="SMART" id="SM00047"/>
    </source>
</evidence>
<dbReference type="EMBL" id="CP034073">
    <property type="protein sequence ID" value="AZG36994.1"/>
    <property type="molecule type" value="Genomic_DNA"/>
</dbReference>
<name>A0A3N4ECS5_9GAMM</name>
<keyword evidence="7" id="KW-1005">Bacterial flagellum biogenesis</keyword>
<proteinExistence type="inferred from homology"/>
<comment type="function">
    <text evidence="1">Flagellum-specific muramidase which hydrolyzes the peptidoglycan layer to assemble the rod structure in the periplasmic space.</text>
</comment>
<evidence type="ECO:0000256" key="4">
    <source>
        <dbReference type="ARBA" id="ARBA00007974"/>
    </source>
</evidence>
<reference evidence="14" key="3">
    <citation type="submission" date="2018-11" db="EMBL/GenBank/DDBJ databases">
        <authorList>
            <person name="Hwang Y.J."/>
            <person name="Hwang C.Y."/>
        </authorList>
    </citation>
    <scope>NUCLEOTIDE SEQUENCE</scope>
    <source>
        <strain evidence="14">R106</strain>
    </source>
</reference>
<keyword evidence="15" id="KW-1185">Reference proteome</keyword>
<evidence type="ECO:0000313" key="14">
    <source>
        <dbReference type="EMBL" id="RPA34848.1"/>
    </source>
</evidence>
<evidence type="ECO:0000256" key="1">
    <source>
        <dbReference type="ARBA" id="ARBA00002954"/>
    </source>
</evidence>
<keyword evidence="14" id="KW-0969">Cilium</keyword>
<evidence type="ECO:0000313" key="15">
    <source>
        <dbReference type="Proteomes" id="UP000273778"/>
    </source>
</evidence>
<keyword evidence="8 14" id="KW-0378">Hydrolase</keyword>
<comment type="subcellular location">
    <subcellularLocation>
        <location evidence="2">Periplasm</location>
    </subcellularLocation>
</comment>
<dbReference type="PANTHER" id="PTHR33308:SF9">
    <property type="entry name" value="PEPTIDOGLYCAN HYDROLASE FLGJ"/>
    <property type="match status" value="1"/>
</dbReference>
<protein>
    <recommendedName>
        <fullName evidence="5">Peptidoglycan hydrolase FlgJ</fullName>
    </recommendedName>
    <alternativeName>
        <fullName evidence="11">Muramidase FlgJ</fullName>
    </alternativeName>
</protein>
<organism evidence="14 16">
    <name type="scientific">Shewanella psychromarinicola</name>
    <dbReference type="NCBI Taxonomy" id="2487742"/>
    <lineage>
        <taxon>Bacteria</taxon>
        <taxon>Pseudomonadati</taxon>
        <taxon>Pseudomonadota</taxon>
        <taxon>Gammaproteobacteria</taxon>
        <taxon>Alteromonadales</taxon>
        <taxon>Shewanellaceae</taxon>
        <taxon>Shewanella</taxon>
    </lineage>
</organism>
<evidence type="ECO:0000256" key="9">
    <source>
        <dbReference type="ARBA" id="ARBA00023295"/>
    </source>
</evidence>
<evidence type="ECO:0000313" key="16">
    <source>
        <dbReference type="Proteomes" id="UP000278855"/>
    </source>
</evidence>
<dbReference type="KEGG" id="spsr:EGC80_20410"/>
<keyword evidence="14" id="KW-0282">Flagellum</keyword>
<dbReference type="Gene3D" id="1.10.530.10">
    <property type="match status" value="1"/>
</dbReference>
<dbReference type="GO" id="GO:0042597">
    <property type="term" value="C:periplasmic space"/>
    <property type="evidence" value="ECO:0007669"/>
    <property type="project" value="UniProtKB-SubCell"/>
</dbReference>
<evidence type="ECO:0000256" key="2">
    <source>
        <dbReference type="ARBA" id="ARBA00004418"/>
    </source>
</evidence>
<dbReference type="GO" id="GO:0004040">
    <property type="term" value="F:amidase activity"/>
    <property type="evidence" value="ECO:0007669"/>
    <property type="project" value="InterPro"/>
</dbReference>
<dbReference type="SMART" id="SM00047">
    <property type="entry name" value="LYZ2"/>
    <property type="match status" value="1"/>
</dbReference>
<dbReference type="InterPro" id="IPR013377">
    <property type="entry name" value="FlgJ"/>
</dbReference>
<keyword evidence="14" id="KW-0966">Cell projection</keyword>
<comment type="similarity">
    <text evidence="3">In the N-terminal section; belongs to the FlgJ family.</text>
</comment>
<keyword evidence="6" id="KW-0574">Periplasm</keyword>
<sequence length="396" mass="43281">MTMDKLSASSNFLDLGGLDSLRVQAQKDEKGALKEAAKQFEGIFIQMLMKSMRDANAAFKSDSPMNSETTAFFEKMRDEQMSVDLSNKGMLGLAEMMMQQLDPEDSAVTPASVLRGNSDYKVNPSMFAAPPTALDNDTLDAIAPKDQIAASHSIIGHSVIAHSVIDNAESMRPMSTQLSNALEAKPLSSVLDREQLASVLRGEQLASQAAQAGKGLPQADVTVPKDKGIMVSQFTSPEHFISVLYPHAEKAAKSLGTSAEVLIAQSALETGWGQKVVRRNDGTMSHNLFNIKADKRWQGEKTSVNTLEFEKGIAVQQKADFRMYDNLEQSFNDFVSFISQGDRYQDARKVAAEPTQFIKALQKAGYATDPQYADKVINVMKSVKEGLKSVLPVETQ</sequence>
<accession>A0A3N4ECS5</accession>
<dbReference type="InterPro" id="IPR051056">
    <property type="entry name" value="Glycosyl_Hydrolase_73"/>
</dbReference>
<keyword evidence="10" id="KW-0961">Cell wall biogenesis/degradation</keyword>
<dbReference type="NCBIfam" id="TIGR02541">
    <property type="entry name" value="flagell_FlgJ"/>
    <property type="match status" value="1"/>
</dbReference>
<evidence type="ECO:0000256" key="6">
    <source>
        <dbReference type="ARBA" id="ARBA00022764"/>
    </source>
</evidence>
<evidence type="ECO:0000256" key="8">
    <source>
        <dbReference type="ARBA" id="ARBA00022801"/>
    </source>
</evidence>
<comment type="similarity">
    <text evidence="4">In the C-terminal section; belongs to the glycosyl hydrolase 73 family.</text>
</comment>
<evidence type="ECO:0000256" key="5">
    <source>
        <dbReference type="ARBA" id="ARBA00013433"/>
    </source>
</evidence>
<gene>
    <name evidence="14" type="primary">flgJ</name>
    <name evidence="14" type="ORF">EGC77_04080</name>
    <name evidence="13" type="ORF">EGC80_20410</name>
</gene>
<dbReference type="Gene3D" id="2.10.70.40">
    <property type="entry name" value="peptidoglycan hydrolase"/>
    <property type="match status" value="1"/>
</dbReference>
<dbReference type="Pfam" id="PF10135">
    <property type="entry name" value="Rod-binding"/>
    <property type="match status" value="1"/>
</dbReference>
<dbReference type="GO" id="GO:0071555">
    <property type="term" value="P:cell wall organization"/>
    <property type="evidence" value="ECO:0007669"/>
    <property type="project" value="UniProtKB-KW"/>
</dbReference>
<dbReference type="GO" id="GO:0016798">
    <property type="term" value="F:hydrolase activity, acting on glycosyl bonds"/>
    <property type="evidence" value="ECO:0007669"/>
    <property type="project" value="UniProtKB-KW"/>
</dbReference>
<dbReference type="InterPro" id="IPR019301">
    <property type="entry name" value="Flagellar_prot_FlgJ_N"/>
</dbReference>
<dbReference type="GO" id="GO:0071973">
    <property type="term" value="P:bacterial-type flagellum-dependent cell motility"/>
    <property type="evidence" value="ECO:0007669"/>
    <property type="project" value="TreeGrafter"/>
</dbReference>
<dbReference type="EMBL" id="RKKB01000001">
    <property type="protein sequence ID" value="RPA34848.1"/>
    <property type="molecule type" value="Genomic_DNA"/>
</dbReference>
<dbReference type="PANTHER" id="PTHR33308">
    <property type="entry name" value="PEPTIDOGLYCAN HYDROLASE FLGJ"/>
    <property type="match status" value="1"/>
</dbReference>
<evidence type="ECO:0000313" key="13">
    <source>
        <dbReference type="EMBL" id="AZG36994.1"/>
    </source>
</evidence>
<dbReference type="Pfam" id="PF01832">
    <property type="entry name" value="Glucosaminidase"/>
    <property type="match status" value="1"/>
</dbReference>
<evidence type="ECO:0000256" key="10">
    <source>
        <dbReference type="ARBA" id="ARBA00023316"/>
    </source>
</evidence>
<dbReference type="OrthoDB" id="289937at2"/>
<dbReference type="FunFam" id="2.10.70.40:FF:000001">
    <property type="entry name" value="Flagellar assembly peptidoglycan hydrolase FlgJ"/>
    <property type="match status" value="1"/>
</dbReference>
<dbReference type="GO" id="GO:0044780">
    <property type="term" value="P:bacterial-type flagellum assembly"/>
    <property type="evidence" value="ECO:0007669"/>
    <property type="project" value="InterPro"/>
</dbReference>
<dbReference type="InterPro" id="IPR002901">
    <property type="entry name" value="MGlyc_endo_b_GlcNAc-like_dom"/>
</dbReference>
<dbReference type="Proteomes" id="UP000273778">
    <property type="component" value="Chromosome"/>
</dbReference>
<dbReference type="Proteomes" id="UP000278855">
    <property type="component" value="Unassembled WGS sequence"/>
</dbReference>
<reference evidence="13 15" key="1">
    <citation type="submission" date="2018-11" db="EMBL/GenBank/DDBJ databases">
        <title>Shewanella sp. M2.</title>
        <authorList>
            <person name="Hwang Y.J."/>
            <person name="Hwang C.Y."/>
        </authorList>
    </citation>
    <scope>NUCLEOTIDE SEQUENCE [LARGE SCALE GENOMIC DNA]</scope>
    <source>
        <strain evidence="13 15">M2</strain>
    </source>
</reference>
<evidence type="ECO:0000256" key="7">
    <source>
        <dbReference type="ARBA" id="ARBA00022795"/>
    </source>
</evidence>
<evidence type="ECO:0000256" key="11">
    <source>
        <dbReference type="ARBA" id="ARBA00030835"/>
    </source>
</evidence>
<evidence type="ECO:0000256" key="3">
    <source>
        <dbReference type="ARBA" id="ARBA00006880"/>
    </source>
</evidence>